<feature type="transmembrane region" description="Helical" evidence="6">
    <location>
        <begin position="347"/>
        <end position="367"/>
    </location>
</feature>
<evidence type="ECO:0000256" key="1">
    <source>
        <dbReference type="ARBA" id="ARBA00004651"/>
    </source>
</evidence>
<sequence>MRSRLPTLDRYLLKQLIPPFAIALTTMLIALLLERLLVLFNHLASAGSSIATLITLLTDLLPHYMGLALPAALCIAVFLTIHRMSEHNELDALQAAHISLLRISVPYMKVGLLLGALSVLLYGYIQPVARYDYREGFYFARHTGWAPHLQSGMFASTSKHTMLTADYVDQGGSRLRRVFIREIMDDGTLKIITAPRGLLTISEIHAATELDLWDGYILKSKTPYLVGSTATITHFTHVARVIERAKKQNSFRGRGEDERELTLFELIHALHYGAPGISHLDLRAELDFRMARALAIPFIPLLTVAFAVGRKRRQSVLGQIALALILVGFNEAQLFGHSLAAAGNLPVWLAIWVPEIIFCAFCVYALLSRSQVLKGHGNAQAKARRAA</sequence>
<feature type="transmembrane region" description="Helical" evidence="6">
    <location>
        <begin position="12"/>
        <end position="33"/>
    </location>
</feature>
<evidence type="ECO:0000256" key="4">
    <source>
        <dbReference type="ARBA" id="ARBA00022989"/>
    </source>
</evidence>
<gene>
    <name evidence="7" type="ORF">E3202_01495</name>
</gene>
<dbReference type="InterPro" id="IPR005495">
    <property type="entry name" value="LptG/LptF_permease"/>
</dbReference>
<keyword evidence="3 6" id="KW-0812">Transmembrane</keyword>
<dbReference type="GO" id="GO:0015920">
    <property type="term" value="P:lipopolysaccharide transport"/>
    <property type="evidence" value="ECO:0007669"/>
    <property type="project" value="TreeGrafter"/>
</dbReference>
<proteinExistence type="predicted"/>
<dbReference type="AlphaFoldDB" id="A0A506UQN8"/>
<keyword evidence="5 6" id="KW-0472">Membrane</keyword>
<dbReference type="Proteomes" id="UP000315037">
    <property type="component" value="Unassembled WGS sequence"/>
</dbReference>
<dbReference type="RefSeq" id="WP_165599259.1">
    <property type="nucleotide sequence ID" value="NZ_SORY01000002.1"/>
</dbReference>
<feature type="transmembrane region" description="Helical" evidence="6">
    <location>
        <begin position="290"/>
        <end position="309"/>
    </location>
</feature>
<keyword evidence="8" id="KW-1185">Reference proteome</keyword>
<evidence type="ECO:0000256" key="6">
    <source>
        <dbReference type="SAM" id="Phobius"/>
    </source>
</evidence>
<organism evidence="7 8">
    <name type="scientific">Oecophyllibacter saccharovorans</name>
    <dbReference type="NCBI Taxonomy" id="2558360"/>
    <lineage>
        <taxon>Bacteria</taxon>
        <taxon>Pseudomonadati</taxon>
        <taxon>Pseudomonadota</taxon>
        <taxon>Alphaproteobacteria</taxon>
        <taxon>Acetobacterales</taxon>
        <taxon>Acetobacteraceae</taxon>
        <taxon>Oecophyllibacter</taxon>
    </lineage>
</organism>
<evidence type="ECO:0000256" key="3">
    <source>
        <dbReference type="ARBA" id="ARBA00022692"/>
    </source>
</evidence>
<evidence type="ECO:0000256" key="2">
    <source>
        <dbReference type="ARBA" id="ARBA00022475"/>
    </source>
</evidence>
<name>A0A506UQN8_9PROT</name>
<dbReference type="PANTHER" id="PTHR33529">
    <property type="entry name" value="SLR0882 PROTEIN-RELATED"/>
    <property type="match status" value="1"/>
</dbReference>
<keyword evidence="4 6" id="KW-1133">Transmembrane helix</keyword>
<feature type="transmembrane region" description="Helical" evidence="6">
    <location>
        <begin position="316"/>
        <end position="335"/>
    </location>
</feature>
<protein>
    <submittedName>
        <fullName evidence="7">YjgP/YjgQ family permease</fullName>
    </submittedName>
</protein>
<comment type="caution">
    <text evidence="7">The sequence shown here is derived from an EMBL/GenBank/DDBJ whole genome shotgun (WGS) entry which is preliminary data.</text>
</comment>
<dbReference type="PANTHER" id="PTHR33529:SF6">
    <property type="entry name" value="YJGP_YJGQ FAMILY PERMEASE"/>
    <property type="match status" value="1"/>
</dbReference>
<evidence type="ECO:0000313" key="8">
    <source>
        <dbReference type="Proteomes" id="UP000315037"/>
    </source>
</evidence>
<reference evidence="7 8" key="1">
    <citation type="submission" date="2019-03" db="EMBL/GenBank/DDBJ databases">
        <title>The complete genome sequence of Neokomagataea sp. Jb2 NBRC113641.</title>
        <authorList>
            <person name="Chua K.-O."/>
            <person name="Chan K.-G."/>
            <person name="See-Too W.-S."/>
        </authorList>
    </citation>
    <scope>NUCLEOTIDE SEQUENCE [LARGE SCALE GENOMIC DNA]</scope>
    <source>
        <strain evidence="7 8">Jb2</strain>
    </source>
</reference>
<dbReference type="EMBL" id="SORZ01000001">
    <property type="protein sequence ID" value="TPW35667.1"/>
    <property type="molecule type" value="Genomic_DNA"/>
</dbReference>
<comment type="subcellular location">
    <subcellularLocation>
        <location evidence="1">Cell membrane</location>
        <topology evidence="1">Multi-pass membrane protein</topology>
    </subcellularLocation>
</comment>
<evidence type="ECO:0000256" key="5">
    <source>
        <dbReference type="ARBA" id="ARBA00023136"/>
    </source>
</evidence>
<dbReference type="GO" id="GO:0043190">
    <property type="term" value="C:ATP-binding cassette (ABC) transporter complex"/>
    <property type="evidence" value="ECO:0007669"/>
    <property type="project" value="TreeGrafter"/>
</dbReference>
<dbReference type="Pfam" id="PF03739">
    <property type="entry name" value="LptF_LptG"/>
    <property type="match status" value="1"/>
</dbReference>
<evidence type="ECO:0000313" key="7">
    <source>
        <dbReference type="EMBL" id="TPW35667.1"/>
    </source>
</evidence>
<keyword evidence="2" id="KW-1003">Cell membrane</keyword>
<feature type="transmembrane region" description="Helical" evidence="6">
    <location>
        <begin position="64"/>
        <end position="85"/>
    </location>
</feature>
<accession>A0A506UQN8</accession>
<feature type="transmembrane region" description="Helical" evidence="6">
    <location>
        <begin position="105"/>
        <end position="125"/>
    </location>
</feature>